<evidence type="ECO:0000313" key="4">
    <source>
        <dbReference type="WBParaSite" id="TTAC_0001108101-mRNA-1"/>
    </source>
</evidence>
<evidence type="ECO:0000313" key="2">
    <source>
        <dbReference type="EMBL" id="VDM36044.1"/>
    </source>
</evidence>
<proteinExistence type="predicted"/>
<dbReference type="AlphaFoldDB" id="A0A0R3XC04"/>
<accession>A0A0R3XC04</accession>
<keyword evidence="3" id="KW-1185">Reference proteome</keyword>
<protein>
    <submittedName>
        <fullName evidence="4">CTNNB1 binding N-teminal domain-containing protein</fullName>
    </submittedName>
</protein>
<feature type="compositionally biased region" description="Acidic residues" evidence="1">
    <location>
        <begin position="13"/>
        <end position="23"/>
    </location>
</feature>
<dbReference type="WBParaSite" id="TTAC_0001108101-mRNA-1">
    <property type="protein sequence ID" value="TTAC_0001108101-mRNA-1"/>
    <property type="gene ID" value="TTAC_0001108101"/>
</dbReference>
<dbReference type="Proteomes" id="UP000274429">
    <property type="component" value="Unassembled WGS sequence"/>
</dbReference>
<organism evidence="4">
    <name type="scientific">Hydatigena taeniaeformis</name>
    <name type="common">Feline tapeworm</name>
    <name type="synonym">Taenia taeniaeformis</name>
    <dbReference type="NCBI Taxonomy" id="6205"/>
    <lineage>
        <taxon>Eukaryota</taxon>
        <taxon>Metazoa</taxon>
        <taxon>Spiralia</taxon>
        <taxon>Lophotrochozoa</taxon>
        <taxon>Platyhelminthes</taxon>
        <taxon>Cestoda</taxon>
        <taxon>Eucestoda</taxon>
        <taxon>Cyclophyllidea</taxon>
        <taxon>Taeniidae</taxon>
        <taxon>Hydatigera</taxon>
    </lineage>
</organism>
<evidence type="ECO:0000313" key="3">
    <source>
        <dbReference type="Proteomes" id="UP000274429"/>
    </source>
</evidence>
<name>A0A0R3XC04_HYDTA</name>
<sequence length="95" mass="10514">MREEPPSLASGMEEPELEVASDEDGELEAYNMDPGELLGKPSFFSLLHFLPFLFSPPPPLPSPHPNGFKCCTPRLATFGPLFSTASSTLYEFHRD</sequence>
<reference evidence="4" key="1">
    <citation type="submission" date="2017-02" db="UniProtKB">
        <authorList>
            <consortium name="WormBaseParasite"/>
        </authorList>
    </citation>
    <scope>IDENTIFICATION</scope>
</reference>
<gene>
    <name evidence="2" type="ORF">TTAC_LOCUS11064</name>
</gene>
<evidence type="ECO:0000256" key="1">
    <source>
        <dbReference type="SAM" id="MobiDB-lite"/>
    </source>
</evidence>
<reference evidence="2 3" key="2">
    <citation type="submission" date="2018-11" db="EMBL/GenBank/DDBJ databases">
        <authorList>
            <consortium name="Pathogen Informatics"/>
        </authorList>
    </citation>
    <scope>NUCLEOTIDE SEQUENCE [LARGE SCALE GENOMIC DNA]</scope>
</reference>
<dbReference type="EMBL" id="UYWX01022843">
    <property type="protein sequence ID" value="VDM36044.1"/>
    <property type="molecule type" value="Genomic_DNA"/>
</dbReference>
<feature type="region of interest" description="Disordered" evidence="1">
    <location>
        <begin position="1"/>
        <end position="23"/>
    </location>
</feature>